<protein>
    <submittedName>
        <fullName evidence="1">Uncharacterized protein</fullName>
    </submittedName>
</protein>
<proteinExistence type="predicted"/>
<dbReference type="AlphaFoldDB" id="A0A9K3INC0"/>
<sequence>MNSFLGIPTTSSSSAPAELLSAVVCCLELWRACAGSSMWLPEKVNGVVYCPQGHLEQLQPAGD</sequence>
<evidence type="ECO:0000313" key="2">
    <source>
        <dbReference type="Proteomes" id="UP000215914"/>
    </source>
</evidence>
<comment type="caution">
    <text evidence="1">The sequence shown here is derived from an EMBL/GenBank/DDBJ whole genome shotgun (WGS) entry which is preliminary data.</text>
</comment>
<accession>A0A9K3INC0</accession>
<dbReference type="EMBL" id="MNCJ02000322">
    <property type="protein sequence ID" value="KAF5799725.1"/>
    <property type="molecule type" value="Genomic_DNA"/>
</dbReference>
<keyword evidence="2" id="KW-1185">Reference proteome</keyword>
<dbReference type="Gramene" id="mRNA:HanXRQr2_Chr07g0307841">
    <property type="protein sequence ID" value="mRNA:HanXRQr2_Chr07g0307841"/>
    <property type="gene ID" value="HanXRQr2_Chr07g0307841"/>
</dbReference>
<organism evidence="1 2">
    <name type="scientific">Helianthus annuus</name>
    <name type="common">Common sunflower</name>
    <dbReference type="NCBI Taxonomy" id="4232"/>
    <lineage>
        <taxon>Eukaryota</taxon>
        <taxon>Viridiplantae</taxon>
        <taxon>Streptophyta</taxon>
        <taxon>Embryophyta</taxon>
        <taxon>Tracheophyta</taxon>
        <taxon>Spermatophyta</taxon>
        <taxon>Magnoliopsida</taxon>
        <taxon>eudicotyledons</taxon>
        <taxon>Gunneridae</taxon>
        <taxon>Pentapetalae</taxon>
        <taxon>asterids</taxon>
        <taxon>campanulids</taxon>
        <taxon>Asterales</taxon>
        <taxon>Asteraceae</taxon>
        <taxon>Asteroideae</taxon>
        <taxon>Heliantheae alliance</taxon>
        <taxon>Heliantheae</taxon>
        <taxon>Helianthus</taxon>
    </lineage>
</organism>
<reference evidence="1" key="2">
    <citation type="submission" date="2020-06" db="EMBL/GenBank/DDBJ databases">
        <title>Helianthus annuus Genome sequencing and assembly Release 2.</title>
        <authorList>
            <person name="Gouzy J."/>
            <person name="Langlade N."/>
            <person name="Munos S."/>
        </authorList>
    </citation>
    <scope>NUCLEOTIDE SEQUENCE</scope>
    <source>
        <tissue evidence="1">Leaves</tissue>
    </source>
</reference>
<dbReference type="Proteomes" id="UP000215914">
    <property type="component" value="Unassembled WGS sequence"/>
</dbReference>
<name>A0A9K3INC0_HELAN</name>
<evidence type="ECO:0000313" key="1">
    <source>
        <dbReference type="EMBL" id="KAF5799725.1"/>
    </source>
</evidence>
<reference evidence="1" key="1">
    <citation type="journal article" date="2017" name="Nature">
        <title>The sunflower genome provides insights into oil metabolism, flowering and Asterid evolution.</title>
        <authorList>
            <person name="Badouin H."/>
            <person name="Gouzy J."/>
            <person name="Grassa C.J."/>
            <person name="Murat F."/>
            <person name="Staton S.E."/>
            <person name="Cottret L."/>
            <person name="Lelandais-Briere C."/>
            <person name="Owens G.L."/>
            <person name="Carrere S."/>
            <person name="Mayjonade B."/>
            <person name="Legrand L."/>
            <person name="Gill N."/>
            <person name="Kane N.C."/>
            <person name="Bowers J.E."/>
            <person name="Hubner S."/>
            <person name="Bellec A."/>
            <person name="Berard A."/>
            <person name="Berges H."/>
            <person name="Blanchet N."/>
            <person name="Boniface M.C."/>
            <person name="Brunel D."/>
            <person name="Catrice O."/>
            <person name="Chaidir N."/>
            <person name="Claudel C."/>
            <person name="Donnadieu C."/>
            <person name="Faraut T."/>
            <person name="Fievet G."/>
            <person name="Helmstetter N."/>
            <person name="King M."/>
            <person name="Knapp S.J."/>
            <person name="Lai Z."/>
            <person name="Le Paslier M.C."/>
            <person name="Lippi Y."/>
            <person name="Lorenzon L."/>
            <person name="Mandel J.R."/>
            <person name="Marage G."/>
            <person name="Marchand G."/>
            <person name="Marquand E."/>
            <person name="Bret-Mestries E."/>
            <person name="Morien E."/>
            <person name="Nambeesan S."/>
            <person name="Nguyen T."/>
            <person name="Pegot-Espagnet P."/>
            <person name="Pouilly N."/>
            <person name="Raftis F."/>
            <person name="Sallet E."/>
            <person name="Schiex T."/>
            <person name="Thomas J."/>
            <person name="Vandecasteele C."/>
            <person name="Vares D."/>
            <person name="Vear F."/>
            <person name="Vautrin S."/>
            <person name="Crespi M."/>
            <person name="Mangin B."/>
            <person name="Burke J.M."/>
            <person name="Salse J."/>
            <person name="Munos S."/>
            <person name="Vincourt P."/>
            <person name="Rieseberg L.H."/>
            <person name="Langlade N.B."/>
        </authorList>
    </citation>
    <scope>NUCLEOTIDE SEQUENCE</scope>
    <source>
        <tissue evidence="1">Leaves</tissue>
    </source>
</reference>
<gene>
    <name evidence="1" type="ORF">HanXRQr2_Chr07g0307841</name>
</gene>